<dbReference type="InterPro" id="IPR032816">
    <property type="entry name" value="VTT_dom"/>
</dbReference>
<name>A0A7C1FHR1_9CHLR</name>
<proteinExistence type="inferred from homology"/>
<comment type="caution">
    <text evidence="8">The sequence shown here is derived from an EMBL/GenBank/DDBJ whole genome shotgun (WGS) entry which is preliminary data.</text>
</comment>
<keyword evidence="4 6" id="KW-1133">Transmembrane helix</keyword>
<keyword evidence="3 6" id="KW-0812">Transmembrane</keyword>
<reference evidence="8" key="1">
    <citation type="journal article" date="2020" name="mSystems">
        <title>Genome- and Community-Level Interaction Insights into Carbon Utilization and Element Cycling Functions of Hydrothermarchaeota in Hydrothermal Sediment.</title>
        <authorList>
            <person name="Zhou Z."/>
            <person name="Liu Y."/>
            <person name="Xu W."/>
            <person name="Pan J."/>
            <person name="Luo Z.H."/>
            <person name="Li M."/>
        </authorList>
    </citation>
    <scope>NUCLEOTIDE SEQUENCE [LARGE SCALE GENOMIC DNA]</scope>
    <source>
        <strain evidence="8">SpSt-289</strain>
    </source>
</reference>
<dbReference type="PANTHER" id="PTHR12677">
    <property type="entry name" value="GOLGI APPARATUS MEMBRANE PROTEIN TVP38-RELATED"/>
    <property type="match status" value="1"/>
</dbReference>
<feature type="transmembrane region" description="Helical" evidence="6">
    <location>
        <begin position="47"/>
        <end position="71"/>
    </location>
</feature>
<dbReference type="GO" id="GO:0005886">
    <property type="term" value="C:plasma membrane"/>
    <property type="evidence" value="ECO:0007669"/>
    <property type="project" value="UniProtKB-SubCell"/>
</dbReference>
<evidence type="ECO:0000256" key="2">
    <source>
        <dbReference type="ARBA" id="ARBA00022475"/>
    </source>
</evidence>
<feature type="transmembrane region" description="Helical" evidence="6">
    <location>
        <begin position="199"/>
        <end position="215"/>
    </location>
</feature>
<organism evidence="8">
    <name type="scientific">Caldilinea aerophila</name>
    <dbReference type="NCBI Taxonomy" id="133453"/>
    <lineage>
        <taxon>Bacteria</taxon>
        <taxon>Bacillati</taxon>
        <taxon>Chloroflexota</taxon>
        <taxon>Caldilineae</taxon>
        <taxon>Caldilineales</taxon>
        <taxon>Caldilineaceae</taxon>
        <taxon>Caldilinea</taxon>
    </lineage>
</organism>
<evidence type="ECO:0000256" key="6">
    <source>
        <dbReference type="RuleBase" id="RU366058"/>
    </source>
</evidence>
<evidence type="ECO:0000259" key="7">
    <source>
        <dbReference type="Pfam" id="PF09335"/>
    </source>
</evidence>
<feature type="transmembrane region" description="Helical" evidence="6">
    <location>
        <begin position="83"/>
        <end position="109"/>
    </location>
</feature>
<evidence type="ECO:0000313" key="8">
    <source>
        <dbReference type="EMBL" id="HDX30734.1"/>
    </source>
</evidence>
<dbReference type="Pfam" id="PF09335">
    <property type="entry name" value="VTT_dom"/>
    <property type="match status" value="1"/>
</dbReference>
<accession>A0A7C1FHR1</accession>
<feature type="transmembrane region" description="Helical" evidence="6">
    <location>
        <begin position="12"/>
        <end position="32"/>
    </location>
</feature>
<dbReference type="AlphaFoldDB" id="A0A7C1FHR1"/>
<gene>
    <name evidence="8" type="ORF">ENQ20_04485</name>
</gene>
<protein>
    <recommendedName>
        <fullName evidence="6">TVP38/TMEM64 family membrane protein</fullName>
    </recommendedName>
</protein>
<evidence type="ECO:0000256" key="3">
    <source>
        <dbReference type="ARBA" id="ARBA00022692"/>
    </source>
</evidence>
<dbReference type="InterPro" id="IPR015414">
    <property type="entry name" value="TMEM64"/>
</dbReference>
<evidence type="ECO:0000256" key="5">
    <source>
        <dbReference type="ARBA" id="ARBA00023136"/>
    </source>
</evidence>
<evidence type="ECO:0000256" key="4">
    <source>
        <dbReference type="ARBA" id="ARBA00022989"/>
    </source>
</evidence>
<keyword evidence="2 6" id="KW-1003">Cell membrane</keyword>
<feature type="transmembrane region" description="Helical" evidence="6">
    <location>
        <begin position="140"/>
        <end position="159"/>
    </location>
</feature>
<dbReference type="PANTHER" id="PTHR12677:SF59">
    <property type="entry name" value="GOLGI APPARATUS MEMBRANE PROTEIN TVP38-RELATED"/>
    <property type="match status" value="1"/>
</dbReference>
<comment type="subcellular location">
    <subcellularLocation>
        <location evidence="1 6">Cell membrane</location>
        <topology evidence="1 6">Multi-pass membrane protein</topology>
    </subcellularLocation>
</comment>
<comment type="similarity">
    <text evidence="6">Belongs to the TVP38/TMEM64 family.</text>
</comment>
<feature type="domain" description="VTT" evidence="7">
    <location>
        <begin position="73"/>
        <end position="187"/>
    </location>
</feature>
<sequence length="247" mass="27433">MFAPGNRWRDGGILILIIFGIVALGILGWWLGEPVSDVLNIAEDVRAWLIGFGPLAPIAYVTFFAMQILVAPLPGSFLSVLGAYLFGFGPGLALSFLGLLIGVTVALFIGRKIGRPLLERLIPHVELIRWERKLQLRSPVLWFVLFLFPLPDITIYIAGMSSVRLRWLMPAVLLGRSIGILVGSTLGTATAALPAPLVLLQWVLFLIASGLVYRYQRPLRYHMLTSLRRSRRMVRGFFKAPIETAVE</sequence>
<keyword evidence="5 6" id="KW-0472">Membrane</keyword>
<evidence type="ECO:0000256" key="1">
    <source>
        <dbReference type="ARBA" id="ARBA00004651"/>
    </source>
</evidence>
<dbReference type="EMBL" id="DSMG01000051">
    <property type="protein sequence ID" value="HDX30734.1"/>
    <property type="molecule type" value="Genomic_DNA"/>
</dbReference>